<dbReference type="Pfam" id="PF12802">
    <property type="entry name" value="MarR_2"/>
    <property type="match status" value="1"/>
</dbReference>
<evidence type="ECO:0000256" key="3">
    <source>
        <dbReference type="ARBA" id="ARBA00023163"/>
    </source>
</evidence>
<dbReference type="NCBIfam" id="NF033788">
    <property type="entry name" value="HTH_metalloreg"/>
    <property type="match status" value="1"/>
</dbReference>
<reference evidence="6" key="1">
    <citation type="submission" date="2016-10" db="EMBL/GenBank/DDBJ databases">
        <authorList>
            <person name="Varghese N."/>
            <person name="Submissions S."/>
        </authorList>
    </citation>
    <scope>NUCLEOTIDE SEQUENCE [LARGE SCALE GENOMIC DNA]</scope>
    <source>
        <strain evidence="6">IMMIB L-1606</strain>
    </source>
</reference>
<dbReference type="PANTHER" id="PTHR43132">
    <property type="entry name" value="ARSENICAL RESISTANCE OPERON REPRESSOR ARSR-RELATED"/>
    <property type="match status" value="1"/>
</dbReference>
<dbReference type="InterPro" id="IPR000835">
    <property type="entry name" value="HTH_MarR-typ"/>
</dbReference>
<evidence type="ECO:0000313" key="6">
    <source>
        <dbReference type="Proteomes" id="UP000198751"/>
    </source>
</evidence>
<dbReference type="Proteomes" id="UP000198751">
    <property type="component" value="Chromosome I"/>
</dbReference>
<organism evidence="5 6">
    <name type="scientific">Pseudarthrobacter equi</name>
    <dbReference type="NCBI Taxonomy" id="728066"/>
    <lineage>
        <taxon>Bacteria</taxon>
        <taxon>Bacillati</taxon>
        <taxon>Actinomycetota</taxon>
        <taxon>Actinomycetes</taxon>
        <taxon>Micrococcales</taxon>
        <taxon>Micrococcaceae</taxon>
        <taxon>Pseudarthrobacter</taxon>
    </lineage>
</organism>
<evidence type="ECO:0000256" key="1">
    <source>
        <dbReference type="ARBA" id="ARBA00023015"/>
    </source>
</evidence>
<evidence type="ECO:0000259" key="4">
    <source>
        <dbReference type="PROSITE" id="PS50987"/>
    </source>
</evidence>
<feature type="domain" description="HTH arsR-type" evidence="4">
    <location>
        <begin position="3"/>
        <end position="100"/>
    </location>
</feature>
<dbReference type="PROSITE" id="PS50987">
    <property type="entry name" value="HTH_ARSR_2"/>
    <property type="match status" value="1"/>
</dbReference>
<gene>
    <name evidence="5" type="ORF">SAMN04489743_2824</name>
</gene>
<evidence type="ECO:0000256" key="2">
    <source>
        <dbReference type="ARBA" id="ARBA00023125"/>
    </source>
</evidence>
<dbReference type="SMART" id="SM00418">
    <property type="entry name" value="HTH_ARSR"/>
    <property type="match status" value="1"/>
</dbReference>
<dbReference type="InterPro" id="IPR051011">
    <property type="entry name" value="Metal_resp_trans_reg"/>
</dbReference>
<dbReference type="CDD" id="cd00090">
    <property type="entry name" value="HTH_ARSR"/>
    <property type="match status" value="1"/>
</dbReference>
<dbReference type="InterPro" id="IPR036388">
    <property type="entry name" value="WH-like_DNA-bd_sf"/>
</dbReference>
<keyword evidence="2" id="KW-0238">DNA-binding</keyword>
<dbReference type="OrthoDB" id="9798835at2"/>
<dbReference type="InterPro" id="IPR011991">
    <property type="entry name" value="ArsR-like_HTH"/>
</dbReference>
<proteinExistence type="predicted"/>
<dbReference type="RefSeq" id="WP_091721302.1">
    <property type="nucleotide sequence ID" value="NZ_LT629779.1"/>
</dbReference>
<keyword evidence="3" id="KW-0804">Transcription</keyword>
<sequence length="101" mass="11151">MQNNVSQYAELNALLRVLSRPLATDALHHLSKGPLTVNELTDRIGQPQASVSKALTVLRFHNLVSYKKVGVKHVYRMEPTELMHVISALSECVSGDIEVTA</sequence>
<evidence type="ECO:0000313" key="5">
    <source>
        <dbReference type="EMBL" id="SDT41769.1"/>
    </source>
</evidence>
<accession>A0A1H2A794</accession>
<name>A0A1H2A794_9MICC</name>
<dbReference type="AlphaFoldDB" id="A0A1H2A794"/>
<dbReference type="SUPFAM" id="SSF46785">
    <property type="entry name" value="Winged helix' DNA-binding domain"/>
    <property type="match status" value="1"/>
</dbReference>
<dbReference type="Gene3D" id="1.10.10.10">
    <property type="entry name" value="Winged helix-like DNA-binding domain superfamily/Winged helix DNA-binding domain"/>
    <property type="match status" value="1"/>
</dbReference>
<keyword evidence="1" id="KW-0805">Transcription regulation</keyword>
<dbReference type="PANTHER" id="PTHR43132:SF2">
    <property type="entry name" value="ARSENICAL RESISTANCE OPERON REPRESSOR ARSR-RELATED"/>
    <property type="match status" value="1"/>
</dbReference>
<keyword evidence="6" id="KW-1185">Reference proteome</keyword>
<dbReference type="GO" id="GO:0003700">
    <property type="term" value="F:DNA-binding transcription factor activity"/>
    <property type="evidence" value="ECO:0007669"/>
    <property type="project" value="InterPro"/>
</dbReference>
<dbReference type="InterPro" id="IPR001845">
    <property type="entry name" value="HTH_ArsR_DNA-bd_dom"/>
</dbReference>
<dbReference type="EMBL" id="LT629779">
    <property type="protein sequence ID" value="SDT41769.1"/>
    <property type="molecule type" value="Genomic_DNA"/>
</dbReference>
<dbReference type="GO" id="GO:0003677">
    <property type="term" value="F:DNA binding"/>
    <property type="evidence" value="ECO:0007669"/>
    <property type="project" value="UniProtKB-KW"/>
</dbReference>
<protein>
    <submittedName>
        <fullName evidence="5">Regulatory protein, arsR family</fullName>
    </submittedName>
</protein>
<dbReference type="InterPro" id="IPR036390">
    <property type="entry name" value="WH_DNA-bd_sf"/>
</dbReference>